<accession>A0A0J8VLD0</accession>
<dbReference type="Pfam" id="PF07383">
    <property type="entry name" value="DUF1496"/>
    <property type="match status" value="1"/>
</dbReference>
<organism evidence="2 3">
    <name type="scientific">Franconibacter pulveris</name>
    <dbReference type="NCBI Taxonomy" id="435910"/>
    <lineage>
        <taxon>Bacteria</taxon>
        <taxon>Pseudomonadati</taxon>
        <taxon>Pseudomonadota</taxon>
        <taxon>Gammaproteobacteria</taxon>
        <taxon>Enterobacterales</taxon>
        <taxon>Enterobacteriaceae</taxon>
        <taxon>Franconibacter</taxon>
    </lineage>
</organism>
<reference evidence="2 3" key="1">
    <citation type="submission" date="2015-06" db="EMBL/GenBank/DDBJ databases">
        <title>Genome sequencing of Cronobacter sp. strain DJ34 isolated from petroleum contaminated sludge of Duliajan Oil Fields, Assam, India.</title>
        <authorList>
            <person name="Pal S."/>
            <person name="Banerjee T.D."/>
            <person name="Roy A."/>
            <person name="Sar P."/>
            <person name="Kazy S.K."/>
        </authorList>
    </citation>
    <scope>NUCLEOTIDE SEQUENCE [LARGE SCALE GENOMIC DNA]</scope>
    <source>
        <strain evidence="2 3">DJ34</strain>
    </source>
</reference>
<dbReference type="Proteomes" id="UP000037315">
    <property type="component" value="Unassembled WGS sequence"/>
</dbReference>
<name>A0A0J8VLD0_9ENTR</name>
<evidence type="ECO:0000313" key="2">
    <source>
        <dbReference type="EMBL" id="KMV33847.1"/>
    </source>
</evidence>
<gene>
    <name evidence="2" type="ORF">ACH50_14135</name>
</gene>
<evidence type="ECO:0008006" key="4">
    <source>
        <dbReference type="Google" id="ProtNLM"/>
    </source>
</evidence>
<evidence type="ECO:0000313" key="3">
    <source>
        <dbReference type="Proteomes" id="UP000037315"/>
    </source>
</evidence>
<feature type="chain" id="PRO_5005310903" description="DUF1496 domain-containing protein" evidence="1">
    <location>
        <begin position="22"/>
        <end position="105"/>
    </location>
</feature>
<dbReference type="InterPro" id="IPR009971">
    <property type="entry name" value="DUF1496"/>
</dbReference>
<sequence>MLRINVVLAGGLLLLSGFCAAGERYHSGSDGYPEERYPSDIGVAVPPEVFSSGGHRPPPCNQCCIYQDQNYSEGAVVNAQGVMLQCQRDEKTVSTNPLVWRRVQP</sequence>
<protein>
    <recommendedName>
        <fullName evidence="4">DUF1496 domain-containing protein</fullName>
    </recommendedName>
</protein>
<proteinExistence type="predicted"/>
<dbReference type="PATRIC" id="fig|1656095.3.peg.717"/>
<feature type="signal peptide" evidence="1">
    <location>
        <begin position="1"/>
        <end position="21"/>
    </location>
</feature>
<dbReference type="OrthoDB" id="6400575at2"/>
<dbReference type="AlphaFoldDB" id="A0A0J8VLD0"/>
<dbReference type="STRING" id="1121863.GCA_000621185_02963"/>
<evidence type="ECO:0000256" key="1">
    <source>
        <dbReference type="SAM" id="SignalP"/>
    </source>
</evidence>
<comment type="caution">
    <text evidence="2">The sequence shown here is derived from an EMBL/GenBank/DDBJ whole genome shotgun (WGS) entry which is preliminary data.</text>
</comment>
<keyword evidence="1" id="KW-0732">Signal</keyword>
<dbReference type="EMBL" id="LFEJ01000018">
    <property type="protein sequence ID" value="KMV33847.1"/>
    <property type="molecule type" value="Genomic_DNA"/>
</dbReference>
<keyword evidence="3" id="KW-1185">Reference proteome</keyword>